<organism evidence="2 3">
    <name type="scientific">Hyalella azteca</name>
    <name type="common">Amphipod</name>
    <dbReference type="NCBI Taxonomy" id="294128"/>
    <lineage>
        <taxon>Eukaryota</taxon>
        <taxon>Metazoa</taxon>
        <taxon>Ecdysozoa</taxon>
        <taxon>Arthropoda</taxon>
        <taxon>Crustacea</taxon>
        <taxon>Multicrustacea</taxon>
        <taxon>Malacostraca</taxon>
        <taxon>Eumalacostraca</taxon>
        <taxon>Peracarida</taxon>
        <taxon>Amphipoda</taxon>
        <taxon>Senticaudata</taxon>
        <taxon>Talitrida</taxon>
        <taxon>Talitroidea</taxon>
        <taxon>Hyalellidae</taxon>
        <taxon>Hyalella</taxon>
    </lineage>
</organism>
<dbReference type="Proteomes" id="UP000694843">
    <property type="component" value="Unplaced"/>
</dbReference>
<dbReference type="AlphaFoldDB" id="A0A8B7PAE3"/>
<keyword evidence="2" id="KW-1185">Reference proteome</keyword>
<dbReference type="OMA" id="VERSKIM"/>
<evidence type="ECO:0000313" key="2">
    <source>
        <dbReference type="Proteomes" id="UP000694843"/>
    </source>
</evidence>
<dbReference type="PANTHER" id="PTHR23227">
    <property type="entry name" value="BUCENTAUR RELATED"/>
    <property type="match status" value="1"/>
</dbReference>
<dbReference type="PANTHER" id="PTHR23227:SF67">
    <property type="entry name" value="CRANIOFACIAL DEVELOPMENT PROTEIN 2-LIKE"/>
    <property type="match status" value="1"/>
</dbReference>
<dbReference type="OrthoDB" id="6380602at2759"/>
<dbReference type="RefSeq" id="XP_018022732.1">
    <property type="nucleotide sequence ID" value="XM_018167243.1"/>
</dbReference>
<dbReference type="GO" id="GO:0003824">
    <property type="term" value="F:catalytic activity"/>
    <property type="evidence" value="ECO:0007669"/>
    <property type="project" value="InterPro"/>
</dbReference>
<feature type="domain" description="Endonuclease/exonuclease/phosphatase" evidence="1">
    <location>
        <begin position="48"/>
        <end position="271"/>
    </location>
</feature>
<protein>
    <submittedName>
        <fullName evidence="3">Craniofacial development protein 2-like</fullName>
    </submittedName>
</protein>
<dbReference type="InterPro" id="IPR005135">
    <property type="entry name" value="Endo/exonuclease/phosphatase"/>
</dbReference>
<dbReference type="Gene3D" id="3.60.10.10">
    <property type="entry name" value="Endonuclease/exonuclease/phosphatase"/>
    <property type="match status" value="1"/>
</dbReference>
<gene>
    <name evidence="3" type="primary">LOC108678776</name>
</gene>
<evidence type="ECO:0000259" key="1">
    <source>
        <dbReference type="Pfam" id="PF03372"/>
    </source>
</evidence>
<reference evidence="3" key="1">
    <citation type="submission" date="2025-08" db="UniProtKB">
        <authorList>
            <consortium name="RefSeq"/>
        </authorList>
    </citation>
    <scope>IDENTIFICATION</scope>
    <source>
        <tissue evidence="3">Whole organism</tissue>
    </source>
</reference>
<dbReference type="KEGG" id="hazt:108678776"/>
<evidence type="ECO:0000313" key="3">
    <source>
        <dbReference type="RefSeq" id="XP_018022732.1"/>
    </source>
</evidence>
<dbReference type="InterPro" id="IPR036691">
    <property type="entry name" value="Endo/exonu/phosph_ase_sf"/>
</dbReference>
<sequence>MDGILQVNQGETEVANIGPMTAMGQSLREAQRPTRSLVTPKNIFTIGHWNVRTMYRGGAAAQIASKMKRYHLDVLGISECRWAGAGRTRLATGQTLIYSEDDELHEGGVAILISQQAEKSLMEWTPVNKRIITARFYSRYRRVTIIQVYAPHNEREEEEKEQFYQELQETLDGCSRNDITIIMGDLNAKVGSDNSGYERTMGVHGLGMQNDNGERLCEFCQLNGLVITGTLFPHKNVHKATWVSADGRGKNQIDHLLINGRWRSSVLDTRAQRGADINSDHYLVRTRITLSRSTHRNNNQVKPRLDVDRLRNDEMKKKYCMAVINKLDTTRNESDNIEEIWEQQKNAYTKAAEEVLGYKKRVNKPWISNDTWRLIDERRTAKIRVESTRSERIKNRMREEYREKDREVKRSVREDKRMWMSEKAAKAQNAAENGRQKELYSIVKRLTGQSTSTRQTAAVKSVGREDAQKQLGEANLCGFSSFLAYDVTDLSDVTGIDQSPKCDQTSQPMVELA</sequence>
<dbReference type="SUPFAM" id="SSF56219">
    <property type="entry name" value="DNase I-like"/>
    <property type="match status" value="1"/>
</dbReference>
<dbReference type="Pfam" id="PF03372">
    <property type="entry name" value="Exo_endo_phos"/>
    <property type="match status" value="1"/>
</dbReference>
<name>A0A8B7PAE3_HYAAZ</name>
<accession>A0A8B7PAE3</accession>
<proteinExistence type="predicted"/>
<dbReference type="GeneID" id="108678776"/>
<dbReference type="InterPro" id="IPR027124">
    <property type="entry name" value="Swc5/CFDP1/2"/>
</dbReference>
<dbReference type="CDD" id="cd09076">
    <property type="entry name" value="L1-EN"/>
    <property type="match status" value="1"/>
</dbReference>